<dbReference type="EMBL" id="JABBGH010000001">
    <property type="protein sequence ID" value="NML63654.1"/>
    <property type="molecule type" value="Genomic_DNA"/>
</dbReference>
<keyword evidence="2" id="KW-0808">Transferase</keyword>
<evidence type="ECO:0000259" key="1">
    <source>
        <dbReference type="Pfam" id="PF00535"/>
    </source>
</evidence>
<dbReference type="InterPro" id="IPR001173">
    <property type="entry name" value="Glyco_trans_2-like"/>
</dbReference>
<reference evidence="2 3" key="1">
    <citation type="submission" date="2020-04" db="EMBL/GenBank/DDBJ databases">
        <title>Hymenobacter polaris sp. nov., isolated from Arctic soil.</title>
        <authorList>
            <person name="Dahal R.H."/>
        </authorList>
    </citation>
    <scope>NUCLEOTIDE SEQUENCE [LARGE SCALE GENOMIC DNA]</scope>
    <source>
        <strain evidence="2 3">RP-2-7</strain>
    </source>
</reference>
<dbReference type="GO" id="GO:0016740">
    <property type="term" value="F:transferase activity"/>
    <property type="evidence" value="ECO:0007669"/>
    <property type="project" value="UniProtKB-KW"/>
</dbReference>
<dbReference type="AlphaFoldDB" id="A0A7Y0AA92"/>
<dbReference type="RefSeq" id="WP_169529000.1">
    <property type="nucleotide sequence ID" value="NZ_JABBGH010000001.1"/>
</dbReference>
<dbReference type="CDD" id="cd00761">
    <property type="entry name" value="Glyco_tranf_GTA_type"/>
    <property type="match status" value="1"/>
</dbReference>
<dbReference type="PANTHER" id="PTHR43685:SF2">
    <property type="entry name" value="GLYCOSYLTRANSFERASE 2-LIKE DOMAIN-CONTAINING PROTEIN"/>
    <property type="match status" value="1"/>
</dbReference>
<dbReference type="Gene3D" id="3.90.550.10">
    <property type="entry name" value="Spore Coat Polysaccharide Biosynthesis Protein SpsA, Chain A"/>
    <property type="match status" value="1"/>
</dbReference>
<organism evidence="2 3">
    <name type="scientific">Hymenobacter polaris</name>
    <dbReference type="NCBI Taxonomy" id="2682546"/>
    <lineage>
        <taxon>Bacteria</taxon>
        <taxon>Pseudomonadati</taxon>
        <taxon>Bacteroidota</taxon>
        <taxon>Cytophagia</taxon>
        <taxon>Cytophagales</taxon>
        <taxon>Hymenobacteraceae</taxon>
        <taxon>Hymenobacter</taxon>
    </lineage>
</organism>
<dbReference type="Proteomes" id="UP000559626">
    <property type="component" value="Unassembled WGS sequence"/>
</dbReference>
<comment type="caution">
    <text evidence="2">The sequence shown here is derived from an EMBL/GenBank/DDBJ whole genome shotgun (WGS) entry which is preliminary data.</text>
</comment>
<dbReference type="PANTHER" id="PTHR43685">
    <property type="entry name" value="GLYCOSYLTRANSFERASE"/>
    <property type="match status" value="1"/>
</dbReference>
<name>A0A7Y0AA92_9BACT</name>
<sequence>MDEDLITICIPAYNAAKFIGETLQSVKKQIYKNWNIIVVEDGTMDGTREIVEEFSTQVVQKVTYLRQDKNQGAPAARNIAAKASTGKWLAFLDSDDLWHQNHLSSLIAASQSHPDSEFIHSGAISFDSETGKKLTEQNISQELINQFPISLFKSSYGIQPSAAMISSRLYKSINGFNTALKDGQEDIEMWFRCARANCKFTFTGQNTCDYRKHSEGLSNHVLKITTGIAQVYSMHIDWEEIPKKIRLQLAADSWLSAARLARKNNKNLAKEYFFKSLSYKKTLQHFQFWILLQIT</sequence>
<dbReference type="SUPFAM" id="SSF53448">
    <property type="entry name" value="Nucleotide-diphospho-sugar transferases"/>
    <property type="match status" value="1"/>
</dbReference>
<gene>
    <name evidence="2" type="ORF">HHL22_00370</name>
</gene>
<keyword evidence="3" id="KW-1185">Reference proteome</keyword>
<proteinExistence type="predicted"/>
<dbReference type="InterPro" id="IPR050834">
    <property type="entry name" value="Glycosyltransf_2"/>
</dbReference>
<evidence type="ECO:0000313" key="3">
    <source>
        <dbReference type="Proteomes" id="UP000559626"/>
    </source>
</evidence>
<protein>
    <submittedName>
        <fullName evidence="2">Glycosyltransferase family 2 protein</fullName>
    </submittedName>
</protein>
<accession>A0A7Y0AA92</accession>
<evidence type="ECO:0000313" key="2">
    <source>
        <dbReference type="EMBL" id="NML63654.1"/>
    </source>
</evidence>
<dbReference type="InterPro" id="IPR029044">
    <property type="entry name" value="Nucleotide-diphossugar_trans"/>
</dbReference>
<dbReference type="Pfam" id="PF00535">
    <property type="entry name" value="Glycos_transf_2"/>
    <property type="match status" value="1"/>
</dbReference>
<feature type="domain" description="Glycosyltransferase 2-like" evidence="1">
    <location>
        <begin position="7"/>
        <end position="140"/>
    </location>
</feature>